<dbReference type="GO" id="GO:0009424">
    <property type="term" value="C:bacterial-type flagellum hook"/>
    <property type="evidence" value="ECO:0007669"/>
    <property type="project" value="TreeGrafter"/>
</dbReference>
<feature type="domain" description="Flagellar basal-body/hook protein C-terminal" evidence="7">
    <location>
        <begin position="359"/>
        <end position="404"/>
    </location>
</feature>
<dbReference type="NCBIfam" id="NF004238">
    <property type="entry name" value="PRK05682.1-1"/>
    <property type="match status" value="1"/>
</dbReference>
<evidence type="ECO:0000313" key="11">
    <source>
        <dbReference type="Proteomes" id="UP000610558"/>
    </source>
</evidence>
<dbReference type="InterPro" id="IPR020013">
    <property type="entry name" value="Flagellar_FlgE/F/G"/>
</dbReference>
<sequence>MSFRIALSGLNAASSHLDITAHNIANVNTTGFKSSRASFADVYATANNDVTATTPGAGVRLNTIAQTFSQGNIDFTDNNLDLAISGEGFFTMKGPSGVNYTRAGSFSVDREGFVVNSNLEKLQVFPPSVDGSFSTGSFQDLQLQVSENAPQATVDGEIGVNLPANAPVPAATPFDPSVSNSYNHATSMTIYDSLGATHNATLYFVKDAVANTWQQHLYVDGNAVGAANSMTFDSLGNLTAPASGAFTYPSYDPGTGAAPLDMTFDYSGTTQYGKEFGVNNLQQDGYTTGRMTGIEVSSTGVVSARFTNGQSTQLGKIAMASFSNPNGLQQQGDTSWAETFMSGGPRVGEAGTSNFGLLQAGALEGSNVDLTEQLVEMITAQRNFQANTKMISTSDEVTQSIINMR</sequence>
<keyword evidence="10" id="KW-0282">Flagellum</keyword>
<dbReference type="Pfam" id="PF07559">
    <property type="entry name" value="FlgE_D2"/>
    <property type="match status" value="1"/>
</dbReference>
<dbReference type="PANTHER" id="PTHR30435">
    <property type="entry name" value="FLAGELLAR PROTEIN"/>
    <property type="match status" value="1"/>
</dbReference>
<dbReference type="SUPFAM" id="SSF117143">
    <property type="entry name" value="Flagellar hook protein flgE"/>
    <property type="match status" value="1"/>
</dbReference>
<dbReference type="InterPro" id="IPR037058">
    <property type="entry name" value="Falgellar_hook_FlgE_sf"/>
</dbReference>
<gene>
    <name evidence="10" type="primary">flgE</name>
    <name evidence="10" type="ORF">IB286_05270</name>
</gene>
<evidence type="ECO:0000256" key="4">
    <source>
        <dbReference type="ARBA" id="ARBA00023143"/>
    </source>
</evidence>
<dbReference type="RefSeq" id="WP_190763225.1">
    <property type="nucleotide sequence ID" value="NZ_JACXLD010000002.1"/>
</dbReference>
<accession>A0A927C0E3</accession>
<dbReference type="GO" id="GO:0009425">
    <property type="term" value="C:bacterial-type flagellum basal body"/>
    <property type="evidence" value="ECO:0007669"/>
    <property type="project" value="UniProtKB-SubCell"/>
</dbReference>
<protein>
    <recommendedName>
        <fullName evidence="3 5">Flagellar hook protein FlgE</fullName>
    </recommendedName>
</protein>
<comment type="subcellular location">
    <subcellularLocation>
        <location evidence="1 5">Bacterial flagellum basal body</location>
    </subcellularLocation>
</comment>
<evidence type="ECO:0000313" key="10">
    <source>
        <dbReference type="EMBL" id="MBD2858414.1"/>
    </source>
</evidence>
<comment type="function">
    <text evidence="5">A flexible structure which links the flagellar filament to the drive apparatus in the basal body.</text>
</comment>
<feature type="domain" description="Flagellar hook protein FlgE D2" evidence="8">
    <location>
        <begin position="161"/>
        <end position="286"/>
    </location>
</feature>
<dbReference type="GO" id="GO:0071978">
    <property type="term" value="P:bacterial-type flagellum-dependent swarming motility"/>
    <property type="evidence" value="ECO:0007669"/>
    <property type="project" value="TreeGrafter"/>
</dbReference>
<dbReference type="AlphaFoldDB" id="A0A927C0E3"/>
<dbReference type="InterPro" id="IPR037925">
    <property type="entry name" value="FlgE/F/G-like"/>
</dbReference>
<dbReference type="InterPro" id="IPR011491">
    <property type="entry name" value="FlgE_D2"/>
</dbReference>
<evidence type="ECO:0000259" key="9">
    <source>
        <dbReference type="Pfam" id="PF22692"/>
    </source>
</evidence>
<dbReference type="InterPro" id="IPR010930">
    <property type="entry name" value="Flg_bb/hook_C_dom"/>
</dbReference>
<dbReference type="Gene3D" id="2.60.98.20">
    <property type="entry name" value="Flagellar hook protein FlgE"/>
    <property type="match status" value="1"/>
</dbReference>
<comment type="caution">
    <text evidence="10">The sequence shown here is derived from an EMBL/GenBank/DDBJ whole genome shotgun (WGS) entry which is preliminary data.</text>
</comment>
<dbReference type="NCBIfam" id="TIGR03506">
    <property type="entry name" value="FlgEFG_subfam"/>
    <property type="match status" value="1"/>
</dbReference>
<organism evidence="10 11">
    <name type="scientific">Spongiibacter pelagi</name>
    <dbReference type="NCBI Taxonomy" id="2760804"/>
    <lineage>
        <taxon>Bacteria</taxon>
        <taxon>Pseudomonadati</taxon>
        <taxon>Pseudomonadota</taxon>
        <taxon>Gammaproteobacteria</taxon>
        <taxon>Cellvibrionales</taxon>
        <taxon>Spongiibacteraceae</taxon>
        <taxon>Spongiibacter</taxon>
    </lineage>
</organism>
<dbReference type="Proteomes" id="UP000610558">
    <property type="component" value="Unassembled WGS sequence"/>
</dbReference>
<keyword evidence="4 5" id="KW-0975">Bacterial flagellum</keyword>
<proteinExistence type="inferred from homology"/>
<evidence type="ECO:0000259" key="8">
    <source>
        <dbReference type="Pfam" id="PF07559"/>
    </source>
</evidence>
<evidence type="ECO:0000256" key="3">
    <source>
        <dbReference type="ARBA" id="ARBA00019015"/>
    </source>
</evidence>
<dbReference type="EMBL" id="JACXLD010000002">
    <property type="protein sequence ID" value="MBD2858414.1"/>
    <property type="molecule type" value="Genomic_DNA"/>
</dbReference>
<reference evidence="10" key="1">
    <citation type="submission" date="2020-09" db="EMBL/GenBank/DDBJ databases">
        <authorList>
            <person name="Yoon J.-W."/>
        </authorList>
    </citation>
    <scope>NUCLEOTIDE SEQUENCE</scope>
    <source>
        <strain evidence="10">KMU-158</strain>
    </source>
</reference>
<dbReference type="InterPro" id="IPR001444">
    <property type="entry name" value="Flag_bb_rod_N"/>
</dbReference>
<evidence type="ECO:0000259" key="7">
    <source>
        <dbReference type="Pfam" id="PF06429"/>
    </source>
</evidence>
<dbReference type="InterPro" id="IPR053967">
    <property type="entry name" value="LlgE_F_G-like_D1"/>
</dbReference>
<dbReference type="Pfam" id="PF06429">
    <property type="entry name" value="Flg_bbr_C"/>
    <property type="match status" value="1"/>
</dbReference>
<dbReference type="Pfam" id="PF22692">
    <property type="entry name" value="LlgE_F_G_D1"/>
    <property type="match status" value="1"/>
</dbReference>
<keyword evidence="11" id="KW-1185">Reference proteome</keyword>
<evidence type="ECO:0000256" key="1">
    <source>
        <dbReference type="ARBA" id="ARBA00004117"/>
    </source>
</evidence>
<evidence type="ECO:0000256" key="5">
    <source>
        <dbReference type="RuleBase" id="RU362116"/>
    </source>
</evidence>
<comment type="similarity">
    <text evidence="2 5">Belongs to the flagella basal body rod proteins family.</text>
</comment>
<dbReference type="Pfam" id="PF00460">
    <property type="entry name" value="Flg_bb_rod"/>
    <property type="match status" value="1"/>
</dbReference>
<keyword evidence="10" id="KW-0969">Cilium</keyword>
<feature type="domain" description="Flagellar hook protein FlgE/F/G-like D1" evidence="9">
    <location>
        <begin position="83"/>
        <end position="155"/>
    </location>
</feature>
<feature type="domain" description="Flagellar basal body rod protein N-terminal" evidence="6">
    <location>
        <begin position="3"/>
        <end position="33"/>
    </location>
</feature>
<keyword evidence="10" id="KW-0966">Cell projection</keyword>
<evidence type="ECO:0000256" key="2">
    <source>
        <dbReference type="ARBA" id="ARBA00009677"/>
    </source>
</evidence>
<name>A0A927C0E3_9GAMM</name>
<dbReference type="PANTHER" id="PTHR30435:SF1">
    <property type="entry name" value="FLAGELLAR HOOK PROTEIN FLGE"/>
    <property type="match status" value="1"/>
</dbReference>
<dbReference type="GO" id="GO:0005829">
    <property type="term" value="C:cytosol"/>
    <property type="evidence" value="ECO:0007669"/>
    <property type="project" value="TreeGrafter"/>
</dbReference>
<evidence type="ECO:0000259" key="6">
    <source>
        <dbReference type="Pfam" id="PF00460"/>
    </source>
</evidence>